<organism evidence="1 2">
    <name type="scientific">Leuconostoc pseudomesenteroides</name>
    <dbReference type="NCBI Taxonomy" id="33968"/>
    <lineage>
        <taxon>Bacteria</taxon>
        <taxon>Bacillati</taxon>
        <taxon>Bacillota</taxon>
        <taxon>Bacilli</taxon>
        <taxon>Lactobacillales</taxon>
        <taxon>Lactobacillaceae</taxon>
        <taxon>Leuconostoc</taxon>
    </lineage>
</organism>
<dbReference type="GO" id="GO:0000166">
    <property type="term" value="F:nucleotide binding"/>
    <property type="evidence" value="ECO:0007669"/>
    <property type="project" value="InterPro"/>
</dbReference>
<name>A0A5B8T5D1_LEUPS</name>
<dbReference type="PANTHER" id="PTHR43054">
    <property type="match status" value="1"/>
</dbReference>
<evidence type="ECO:0000313" key="1">
    <source>
        <dbReference type="EMBL" id="QEA42320.1"/>
    </source>
</evidence>
<sequence length="323" mass="36615">MNLAIIGSGKIVDDLFQFIGDLPAIHLTAIYGREKSLDKLKRMQLANHIDRVFTDYDQLLENENIDTLYIALPNDLHFEYAKRGLEAGKHVIVEKPFVQTLDQFETLKALALVKHRHLYEAISNQYSPNFNMLKSWISKIAPIHFSFLNYSQYSSRYDAFKQGEILPAFDPNRGGGALQDLNIYNIHVLVGLFGKPEAIRYLPNMAKGVDTSGILTLKYHEAIGSAFAGKDVVSIQQSNSVIEGEQGYIKIESPSNELADISLVGSESQTETLHTAKHRMYYEFETFEKSIREDDYVLMSEMLNHTQAVLEVLETAKKFTLTL</sequence>
<reference evidence="1 2" key="1">
    <citation type="submission" date="2019-06" db="EMBL/GenBank/DDBJ databases">
        <title>Genome analyses of bacteria isolated from kimchi.</title>
        <authorList>
            <person name="Lee S."/>
            <person name="Ahn S."/>
            <person name="Roh S."/>
        </authorList>
    </citation>
    <scope>NUCLEOTIDE SEQUENCE [LARGE SCALE GENOMIC DNA]</scope>
    <source>
        <strain evidence="1 2">CBA3630</strain>
    </source>
</reference>
<proteinExistence type="predicted"/>
<dbReference type="AlphaFoldDB" id="A0A5B8T5D1"/>
<dbReference type="EMBL" id="CP042383">
    <property type="protein sequence ID" value="QEA42320.1"/>
    <property type="molecule type" value="Genomic_DNA"/>
</dbReference>
<protein>
    <submittedName>
        <fullName evidence="1">Gfo/Idh/MocA family oxidoreductase</fullName>
    </submittedName>
</protein>
<evidence type="ECO:0000313" key="2">
    <source>
        <dbReference type="Proteomes" id="UP000321296"/>
    </source>
</evidence>
<dbReference type="RefSeq" id="WP_147651476.1">
    <property type="nucleotide sequence ID" value="NZ_BMBO01000005.1"/>
</dbReference>
<dbReference type="Gene3D" id="3.40.50.720">
    <property type="entry name" value="NAD(P)-binding Rossmann-like Domain"/>
    <property type="match status" value="1"/>
</dbReference>
<dbReference type="Proteomes" id="UP000321296">
    <property type="component" value="Chromosome"/>
</dbReference>
<dbReference type="KEGG" id="lpse:FGL85_07265"/>
<dbReference type="Pfam" id="PF01408">
    <property type="entry name" value="GFO_IDH_MocA"/>
    <property type="match status" value="1"/>
</dbReference>
<dbReference type="InterPro" id="IPR036291">
    <property type="entry name" value="NAD(P)-bd_dom_sf"/>
</dbReference>
<dbReference type="PANTHER" id="PTHR43054:SF1">
    <property type="entry name" value="SCYLLO-INOSITOL 2-DEHYDROGENASE (NADP(+)) IOLU"/>
    <property type="match status" value="1"/>
</dbReference>
<dbReference type="SUPFAM" id="SSF55347">
    <property type="entry name" value="Glyceraldehyde-3-phosphate dehydrogenase-like, C-terminal domain"/>
    <property type="match status" value="1"/>
</dbReference>
<dbReference type="Gene3D" id="3.30.360.10">
    <property type="entry name" value="Dihydrodipicolinate Reductase, domain 2"/>
    <property type="match status" value="1"/>
</dbReference>
<accession>A0A5B8T5D1</accession>
<dbReference type="InterPro" id="IPR000683">
    <property type="entry name" value="Gfo/Idh/MocA-like_OxRdtase_N"/>
</dbReference>
<dbReference type="SUPFAM" id="SSF51735">
    <property type="entry name" value="NAD(P)-binding Rossmann-fold domains"/>
    <property type="match status" value="1"/>
</dbReference>
<gene>
    <name evidence="1" type="ORF">FGL85_07265</name>
</gene>